<evidence type="ECO:0000259" key="1">
    <source>
        <dbReference type="PROSITE" id="PS50112"/>
    </source>
</evidence>
<dbReference type="PROSITE" id="PS50112">
    <property type="entry name" value="PAS"/>
    <property type="match status" value="1"/>
</dbReference>
<keyword evidence="3" id="KW-1185">Reference proteome</keyword>
<proteinExistence type="predicted"/>
<protein>
    <submittedName>
        <fullName evidence="2">Aerotaxis receptor</fullName>
    </submittedName>
</protein>
<dbReference type="RefSeq" id="WP_073356631.1">
    <property type="nucleotide sequence ID" value="NZ_FQUZ01000025.1"/>
</dbReference>
<dbReference type="SUPFAM" id="SSF55785">
    <property type="entry name" value="PYP-like sensor domain (PAS domain)"/>
    <property type="match status" value="1"/>
</dbReference>
<dbReference type="InterPro" id="IPR000014">
    <property type="entry name" value="PAS"/>
</dbReference>
<gene>
    <name evidence="2" type="ORF">SAMN02745117_02098</name>
</gene>
<keyword evidence="2" id="KW-0675">Receptor</keyword>
<dbReference type="AlphaFoldDB" id="A0A1M5C833"/>
<accession>A0A1M5C833</accession>
<dbReference type="OrthoDB" id="9806477at2"/>
<feature type="domain" description="PAS" evidence="1">
    <location>
        <begin position="49"/>
        <end position="84"/>
    </location>
</feature>
<dbReference type="InterPro" id="IPR035965">
    <property type="entry name" value="PAS-like_dom_sf"/>
</dbReference>
<dbReference type="InterPro" id="IPR013655">
    <property type="entry name" value="PAS_fold_3"/>
</dbReference>
<organism evidence="2 3">
    <name type="scientific">Lampropedia hyalina DSM 16112</name>
    <dbReference type="NCBI Taxonomy" id="1122156"/>
    <lineage>
        <taxon>Bacteria</taxon>
        <taxon>Pseudomonadati</taxon>
        <taxon>Pseudomonadota</taxon>
        <taxon>Betaproteobacteria</taxon>
        <taxon>Burkholderiales</taxon>
        <taxon>Comamonadaceae</taxon>
        <taxon>Lampropedia</taxon>
    </lineage>
</organism>
<dbReference type="Gene3D" id="3.30.450.20">
    <property type="entry name" value="PAS domain"/>
    <property type="match status" value="1"/>
</dbReference>
<dbReference type="STRING" id="1122156.SAMN02745117_02098"/>
<dbReference type="EMBL" id="FQUZ01000025">
    <property type="protein sequence ID" value="SHF50909.1"/>
    <property type="molecule type" value="Genomic_DNA"/>
</dbReference>
<evidence type="ECO:0000313" key="2">
    <source>
        <dbReference type="EMBL" id="SHF50909.1"/>
    </source>
</evidence>
<name>A0A1M5C833_9BURK</name>
<reference evidence="2 3" key="1">
    <citation type="submission" date="2016-11" db="EMBL/GenBank/DDBJ databases">
        <authorList>
            <person name="Jaros S."/>
            <person name="Januszkiewicz K."/>
            <person name="Wedrychowicz H."/>
        </authorList>
    </citation>
    <scope>NUCLEOTIDE SEQUENCE [LARGE SCALE GENOMIC DNA]</scope>
    <source>
        <strain evidence="2 3">DSM 16112</strain>
    </source>
</reference>
<dbReference type="Pfam" id="PF08447">
    <property type="entry name" value="PAS_3"/>
    <property type="match status" value="1"/>
</dbReference>
<dbReference type="CDD" id="cd00130">
    <property type="entry name" value="PAS"/>
    <property type="match status" value="1"/>
</dbReference>
<dbReference type="Proteomes" id="UP000184327">
    <property type="component" value="Unassembled WGS sequence"/>
</dbReference>
<dbReference type="NCBIfam" id="TIGR00229">
    <property type="entry name" value="sensory_box"/>
    <property type="match status" value="1"/>
</dbReference>
<sequence>MSLPDMKPAPESVCQQTRLTYHDGSSRLVCWLNTEVPVPDDLVLVSRTDAQGIITHANDAFVAMSGYSRQELIGQPHCVLRHPDMPAAVFRGMWADCQAGLKWNGYVKNLHSAGACYWVRATVVPNVRKGVVVGYTSVQRKPSRLWVEAVIPMYQRFLAAQATQTVSSEEVSSQEGDRQ</sequence>
<evidence type="ECO:0000313" key="3">
    <source>
        <dbReference type="Proteomes" id="UP000184327"/>
    </source>
</evidence>